<proteinExistence type="predicted"/>
<comment type="caution">
    <text evidence="1">The sequence shown here is derived from an EMBL/GenBank/DDBJ whole genome shotgun (WGS) entry which is preliminary data.</text>
</comment>
<accession>A0ACC2DW31</accession>
<name>A0ACC2DW31_DIPCM</name>
<keyword evidence="2" id="KW-1185">Reference proteome</keyword>
<evidence type="ECO:0000313" key="2">
    <source>
        <dbReference type="Proteomes" id="UP001162992"/>
    </source>
</evidence>
<gene>
    <name evidence="1" type="ORF">O6H91_04G036200</name>
</gene>
<organism evidence="1 2">
    <name type="scientific">Diphasiastrum complanatum</name>
    <name type="common">Issler's clubmoss</name>
    <name type="synonym">Lycopodium complanatum</name>
    <dbReference type="NCBI Taxonomy" id="34168"/>
    <lineage>
        <taxon>Eukaryota</taxon>
        <taxon>Viridiplantae</taxon>
        <taxon>Streptophyta</taxon>
        <taxon>Embryophyta</taxon>
        <taxon>Tracheophyta</taxon>
        <taxon>Lycopodiopsida</taxon>
        <taxon>Lycopodiales</taxon>
        <taxon>Lycopodiaceae</taxon>
        <taxon>Lycopodioideae</taxon>
        <taxon>Diphasiastrum</taxon>
    </lineage>
</organism>
<dbReference type="Proteomes" id="UP001162992">
    <property type="component" value="Chromosome 4"/>
</dbReference>
<evidence type="ECO:0000313" key="1">
    <source>
        <dbReference type="EMBL" id="KAJ7558370.1"/>
    </source>
</evidence>
<protein>
    <submittedName>
        <fullName evidence="1">Uncharacterized protein</fullName>
    </submittedName>
</protein>
<reference evidence="2" key="1">
    <citation type="journal article" date="2024" name="Proc. Natl. Acad. Sci. U.S.A.">
        <title>Extraordinary preservation of gene collinearity over three hundred million years revealed in homosporous lycophytes.</title>
        <authorList>
            <person name="Li C."/>
            <person name="Wickell D."/>
            <person name="Kuo L.Y."/>
            <person name="Chen X."/>
            <person name="Nie B."/>
            <person name="Liao X."/>
            <person name="Peng D."/>
            <person name="Ji J."/>
            <person name="Jenkins J."/>
            <person name="Williams M."/>
            <person name="Shu S."/>
            <person name="Plott C."/>
            <person name="Barry K."/>
            <person name="Rajasekar S."/>
            <person name="Grimwood J."/>
            <person name="Han X."/>
            <person name="Sun S."/>
            <person name="Hou Z."/>
            <person name="He W."/>
            <person name="Dai G."/>
            <person name="Sun C."/>
            <person name="Schmutz J."/>
            <person name="Leebens-Mack J.H."/>
            <person name="Li F.W."/>
            <person name="Wang L."/>
        </authorList>
    </citation>
    <scope>NUCLEOTIDE SEQUENCE [LARGE SCALE GENOMIC DNA]</scope>
    <source>
        <strain evidence="2">cv. PW_Plant_1</strain>
    </source>
</reference>
<dbReference type="EMBL" id="CM055095">
    <property type="protein sequence ID" value="KAJ7558370.1"/>
    <property type="molecule type" value="Genomic_DNA"/>
</dbReference>
<sequence>MYPRELLWNVWVATEVLISALVHFVYAVVIFCSALVSHTAIVSTSKGRKSAKIVPLDLDNTELTQNPTMSLASADQGNHNGTFLEGFEEAPIVLVHGIFGFGKGKLGSISYWAGAENKDNRVLIPDLGSLTSIHDRACELFYYLKGGTVDYGADHSYQCGHARFGRNHMEGHYPEWDENHPVHFVGHSTGVQVVRVLQQMLADKRFKGQLSTSADWVLSVTSLSGALNGTTRVYIDGIRPEDGRSMKTISLLQLLRFGALMYEWLDIPWLKRYYSFGFEHFNLAWHQSGLKGLATSILNTSGPFASGDWILPDLSIQTTLQLNRGLKTNANTYYFSYATKRTRKLFGHTVPSSLSDIHPLLFLRALQISFWRLPSMISPPYDGYRDEDWQDNDGALNTISMLYPRFPSPHPNCPLGPEFKDGQMLLPGIWYHTVLEADHILFIINRDRAGVHFDVLYDSIFQRCRKQMRRSSLENIDHISMGT</sequence>